<protein>
    <submittedName>
        <fullName evidence="2">Uncharacterized protein</fullName>
    </submittedName>
</protein>
<reference evidence="2 3" key="1">
    <citation type="journal article" date="2019" name="Commun. Biol.">
        <title>The bagworm genome reveals a unique fibroin gene that provides high tensile strength.</title>
        <authorList>
            <person name="Kono N."/>
            <person name="Nakamura H."/>
            <person name="Ohtoshi R."/>
            <person name="Tomita M."/>
            <person name="Numata K."/>
            <person name="Arakawa K."/>
        </authorList>
    </citation>
    <scope>NUCLEOTIDE SEQUENCE [LARGE SCALE GENOMIC DNA]</scope>
</reference>
<feature type="region of interest" description="Disordered" evidence="1">
    <location>
        <begin position="17"/>
        <end position="43"/>
    </location>
</feature>
<dbReference type="AlphaFoldDB" id="A0A4C1SG58"/>
<dbReference type="EMBL" id="BGZK01000007">
    <property type="protein sequence ID" value="GBP01112.1"/>
    <property type="molecule type" value="Genomic_DNA"/>
</dbReference>
<evidence type="ECO:0000313" key="3">
    <source>
        <dbReference type="Proteomes" id="UP000299102"/>
    </source>
</evidence>
<keyword evidence="3" id="KW-1185">Reference proteome</keyword>
<sequence length="96" mass="10654">MSCVVLASTTRDLDMHQPRTKPVTLRFGDGAWTTGPPPLSNATAACMQTSRDARTRADLRLRSQKLRIARESSYRAKATSRRRPGDTHSGTSRVVR</sequence>
<comment type="caution">
    <text evidence="2">The sequence shown here is derived from an EMBL/GenBank/DDBJ whole genome shotgun (WGS) entry which is preliminary data.</text>
</comment>
<proteinExistence type="predicted"/>
<name>A0A4C1SG58_EUMVA</name>
<evidence type="ECO:0000313" key="2">
    <source>
        <dbReference type="EMBL" id="GBP01112.1"/>
    </source>
</evidence>
<feature type="region of interest" description="Disordered" evidence="1">
    <location>
        <begin position="62"/>
        <end position="96"/>
    </location>
</feature>
<evidence type="ECO:0000256" key="1">
    <source>
        <dbReference type="SAM" id="MobiDB-lite"/>
    </source>
</evidence>
<accession>A0A4C1SG58</accession>
<organism evidence="2 3">
    <name type="scientific">Eumeta variegata</name>
    <name type="common">Bagworm moth</name>
    <name type="synonym">Eumeta japonica</name>
    <dbReference type="NCBI Taxonomy" id="151549"/>
    <lineage>
        <taxon>Eukaryota</taxon>
        <taxon>Metazoa</taxon>
        <taxon>Ecdysozoa</taxon>
        <taxon>Arthropoda</taxon>
        <taxon>Hexapoda</taxon>
        <taxon>Insecta</taxon>
        <taxon>Pterygota</taxon>
        <taxon>Neoptera</taxon>
        <taxon>Endopterygota</taxon>
        <taxon>Lepidoptera</taxon>
        <taxon>Glossata</taxon>
        <taxon>Ditrysia</taxon>
        <taxon>Tineoidea</taxon>
        <taxon>Psychidae</taxon>
        <taxon>Oiketicinae</taxon>
        <taxon>Eumeta</taxon>
    </lineage>
</organism>
<gene>
    <name evidence="2" type="ORF">EVAR_2360_1</name>
</gene>
<dbReference type="Proteomes" id="UP000299102">
    <property type="component" value="Unassembled WGS sequence"/>
</dbReference>